<feature type="transmembrane region" description="Helical" evidence="7">
    <location>
        <begin position="184"/>
        <end position="205"/>
    </location>
</feature>
<keyword evidence="6 7" id="KW-0472">Membrane</keyword>
<accession>D5EAG4</accession>
<evidence type="ECO:0000259" key="8">
    <source>
        <dbReference type="Pfam" id="PF01578"/>
    </source>
</evidence>
<dbReference type="GeneID" id="8982790"/>
<evidence type="ECO:0000256" key="1">
    <source>
        <dbReference type="ARBA" id="ARBA00004141"/>
    </source>
</evidence>
<feature type="transmembrane region" description="Helical" evidence="7">
    <location>
        <begin position="38"/>
        <end position="61"/>
    </location>
</feature>
<dbReference type="Pfam" id="PF01578">
    <property type="entry name" value="Cytochrom_C_asm"/>
    <property type="match status" value="1"/>
</dbReference>
<dbReference type="InterPro" id="IPR003557">
    <property type="entry name" value="Cyt_c_biogenesis_CcmC"/>
</dbReference>
<dbReference type="InterPro" id="IPR045062">
    <property type="entry name" value="Cyt_c_biogenesis_CcsA/CcmC"/>
</dbReference>
<name>D5EAG4_METMS</name>
<dbReference type="AlphaFoldDB" id="D5EAG4"/>
<feature type="transmembrane region" description="Helical" evidence="7">
    <location>
        <begin position="136"/>
        <end position="159"/>
    </location>
</feature>
<dbReference type="Proteomes" id="UP000001059">
    <property type="component" value="Chromosome"/>
</dbReference>
<keyword evidence="4" id="KW-0201">Cytochrome c-type biogenesis</keyword>
<evidence type="ECO:0000256" key="6">
    <source>
        <dbReference type="ARBA" id="ARBA00023136"/>
    </source>
</evidence>
<dbReference type="STRING" id="547558.Mmah_0640"/>
<evidence type="ECO:0000313" key="9">
    <source>
        <dbReference type="EMBL" id="ADE36165.1"/>
    </source>
</evidence>
<evidence type="ECO:0000313" key="10">
    <source>
        <dbReference type="Proteomes" id="UP000001059"/>
    </source>
</evidence>
<protein>
    <submittedName>
        <fullName evidence="9">Cytochrome c assembly protein</fullName>
    </submittedName>
</protein>
<keyword evidence="3 7" id="KW-0812">Transmembrane</keyword>
<dbReference type="GO" id="GO:0020037">
    <property type="term" value="F:heme binding"/>
    <property type="evidence" value="ECO:0007669"/>
    <property type="project" value="InterPro"/>
</dbReference>
<reference evidence="9 10" key="1">
    <citation type="submission" date="2010-03" db="EMBL/GenBank/DDBJ databases">
        <title>The complete genome of Methanohalophilus mahii DSM 5219.</title>
        <authorList>
            <consortium name="US DOE Joint Genome Institute (JGI-PGF)"/>
            <person name="Lucas S."/>
            <person name="Copeland A."/>
            <person name="Lapidus A."/>
            <person name="Glavina del Rio T."/>
            <person name="Dalin E."/>
            <person name="Tice H."/>
            <person name="Bruce D."/>
            <person name="Goodwin L."/>
            <person name="Pitluck S."/>
            <person name="Kyrpides N."/>
            <person name="Mavromatis K."/>
            <person name="Ivanova N."/>
            <person name="Lykidis A."/>
            <person name="Saunders E."/>
            <person name="Brettin T."/>
            <person name="Detter J.C."/>
            <person name="Han C."/>
            <person name="Land M."/>
            <person name="Hauser L."/>
            <person name="Markowitz V."/>
            <person name="Cheng J.-F."/>
            <person name="Hugenholtz P."/>
            <person name="Woyke T."/>
            <person name="Wu D."/>
            <person name="Spring S."/>
            <person name="Schneider S."/>
            <person name="Schroeder M."/>
            <person name="Klenk H.-P."/>
            <person name="Eisen J.A."/>
        </authorList>
    </citation>
    <scope>NUCLEOTIDE SEQUENCE [LARGE SCALE GENOMIC DNA]</scope>
    <source>
        <strain evidence="10">ATCC 35705 / DSM 5219 / SLP</strain>
    </source>
</reference>
<dbReference type="PRINTS" id="PR01386">
    <property type="entry name" value="CCMCBIOGNSIS"/>
</dbReference>
<dbReference type="GO" id="GO:0015232">
    <property type="term" value="F:heme transmembrane transporter activity"/>
    <property type="evidence" value="ECO:0007669"/>
    <property type="project" value="InterPro"/>
</dbReference>
<organism evidence="9 10">
    <name type="scientific">Methanohalophilus mahii (strain ATCC 35705 / DSM 5219 / SLP)</name>
    <dbReference type="NCBI Taxonomy" id="547558"/>
    <lineage>
        <taxon>Archaea</taxon>
        <taxon>Methanobacteriati</taxon>
        <taxon>Methanobacteriota</taxon>
        <taxon>Stenosarchaea group</taxon>
        <taxon>Methanomicrobia</taxon>
        <taxon>Methanosarcinales</taxon>
        <taxon>Methanosarcinaceae</taxon>
        <taxon>Methanohalophilus</taxon>
    </lineage>
</organism>
<keyword evidence="10" id="KW-1185">Reference proteome</keyword>
<gene>
    <name evidence="9" type="ordered locus">Mmah_0640</name>
</gene>
<keyword evidence="5 7" id="KW-1133">Transmembrane helix</keyword>
<dbReference type="GO" id="GO:0005886">
    <property type="term" value="C:plasma membrane"/>
    <property type="evidence" value="ECO:0007669"/>
    <property type="project" value="TreeGrafter"/>
</dbReference>
<evidence type="ECO:0000256" key="2">
    <source>
        <dbReference type="ARBA" id="ARBA00005840"/>
    </source>
</evidence>
<dbReference type="KEGG" id="mmh:Mmah_0640"/>
<comment type="subcellular location">
    <subcellularLocation>
        <location evidence="1">Membrane</location>
        <topology evidence="1">Multi-pass membrane protein</topology>
    </subcellularLocation>
</comment>
<evidence type="ECO:0000256" key="5">
    <source>
        <dbReference type="ARBA" id="ARBA00022989"/>
    </source>
</evidence>
<evidence type="ECO:0000256" key="4">
    <source>
        <dbReference type="ARBA" id="ARBA00022748"/>
    </source>
</evidence>
<dbReference type="HOGENOM" id="CLU_066538_1_0_2"/>
<dbReference type="InterPro" id="IPR002541">
    <property type="entry name" value="Cyt_c_assembly"/>
</dbReference>
<dbReference type="PANTHER" id="PTHR30071">
    <property type="entry name" value="HEME EXPORTER PROTEIN C"/>
    <property type="match status" value="1"/>
</dbReference>
<comment type="similarity">
    <text evidence="2">Belongs to the CcmC/CycZ/HelC family.</text>
</comment>
<feature type="transmembrane region" description="Helical" evidence="7">
    <location>
        <begin position="106"/>
        <end position="124"/>
    </location>
</feature>
<feature type="transmembrane region" description="Helical" evidence="7">
    <location>
        <begin position="73"/>
        <end position="94"/>
    </location>
</feature>
<dbReference type="OrthoDB" id="148358at2157"/>
<proteinExistence type="inferred from homology"/>
<dbReference type="PANTHER" id="PTHR30071:SF1">
    <property type="entry name" value="CYTOCHROME B_B6 PROTEIN-RELATED"/>
    <property type="match status" value="1"/>
</dbReference>
<evidence type="ECO:0000256" key="3">
    <source>
        <dbReference type="ARBA" id="ARBA00022692"/>
    </source>
</evidence>
<sequence precursor="true">MFTALMLLVAFWAIFFYLPVMKDPAGNVLDTSFNIFYFHLPIAIVAYLAFFVVFVSSILYLRENDSKWDMVSLSAAEVGVIFAFLVLATGSIWAKAIWGWYWVWEPRLTTSLVLFLVYVGYLMLRTALDDPLKRARLSAVFGIVAFVSVPLSFLSIRIWRSAHPLMFGGSLYGQDGGGLEGNSLLLVLLLNMLAFVLLFISLTSFKFQNEKLGRELEIVKGR</sequence>
<dbReference type="RefSeq" id="WP_013037108.1">
    <property type="nucleotide sequence ID" value="NC_014002.1"/>
</dbReference>
<feature type="domain" description="Cytochrome c assembly protein" evidence="8">
    <location>
        <begin position="5"/>
        <end position="160"/>
    </location>
</feature>
<evidence type="ECO:0000256" key="7">
    <source>
        <dbReference type="SAM" id="Phobius"/>
    </source>
</evidence>
<dbReference type="EMBL" id="CP001994">
    <property type="protein sequence ID" value="ADE36165.1"/>
    <property type="molecule type" value="Genomic_DNA"/>
</dbReference>
<dbReference type="GO" id="GO:0017004">
    <property type="term" value="P:cytochrome complex assembly"/>
    <property type="evidence" value="ECO:0007669"/>
    <property type="project" value="UniProtKB-KW"/>
</dbReference>